<dbReference type="EMBL" id="JBDODL010000051">
    <property type="protein sequence ID" value="MES1918382.1"/>
    <property type="molecule type" value="Genomic_DNA"/>
</dbReference>
<keyword evidence="1" id="KW-1133">Transmembrane helix</keyword>
<dbReference type="Proteomes" id="UP001439008">
    <property type="component" value="Unassembled WGS sequence"/>
</dbReference>
<proteinExistence type="predicted"/>
<organism evidence="2 3">
    <name type="scientific">Bonamia ostreae</name>
    <dbReference type="NCBI Taxonomy" id="126728"/>
    <lineage>
        <taxon>Eukaryota</taxon>
        <taxon>Sar</taxon>
        <taxon>Rhizaria</taxon>
        <taxon>Endomyxa</taxon>
        <taxon>Ascetosporea</taxon>
        <taxon>Haplosporida</taxon>
        <taxon>Bonamia</taxon>
    </lineage>
</organism>
<keyword evidence="3" id="KW-1185">Reference proteome</keyword>
<keyword evidence="1" id="KW-0472">Membrane</keyword>
<feature type="transmembrane region" description="Helical" evidence="1">
    <location>
        <begin position="383"/>
        <end position="405"/>
    </location>
</feature>
<keyword evidence="1" id="KW-0812">Transmembrane</keyword>
<protein>
    <submittedName>
        <fullName evidence="2">Uncharacterized protein</fullName>
    </submittedName>
</protein>
<comment type="caution">
    <text evidence="2">The sequence shown here is derived from an EMBL/GenBank/DDBJ whole genome shotgun (WGS) entry which is preliminary data.</text>
</comment>
<accession>A0ABV2AGK9</accession>
<reference evidence="2 3" key="1">
    <citation type="journal article" date="2024" name="BMC Biol.">
        <title>Comparative genomics of Ascetosporea gives new insight into the evolutionary basis for animal parasitism in Rhizaria.</title>
        <authorList>
            <person name="Hiltunen Thoren M."/>
            <person name="Onut-Brannstrom I."/>
            <person name="Alfjorden A."/>
            <person name="Peckova H."/>
            <person name="Swords F."/>
            <person name="Hooper C."/>
            <person name="Holzer A.S."/>
            <person name="Bass D."/>
            <person name="Burki F."/>
        </authorList>
    </citation>
    <scope>NUCLEOTIDE SEQUENCE [LARGE SCALE GENOMIC DNA]</scope>
    <source>
        <strain evidence="2">20-A016</strain>
    </source>
</reference>
<sequence length="460" mass="53462">MRNKKVGLTLYRPIRLTDMYLDEDNNLVIAIADVVFDDDRKVLFEIERNSLIATLNNFNGIMNCTLDHFSHYLEYIKILTSHSWELTNHELFTQLGENNYSAMFSFIKDDTLHCMQLKNKSVPPVVCKTKLENRNHFDMIIPSSDNENIYVKIIDVEDELYSKYGCFITDLCLGKELCGKYCIYYLDSNRFNYIQTFLHKHEDQLVKKVVIKRENSSRQLTFAGIPQLFMEKVFSFMTKFPMAKSMNWEEHSKSLVSTSEGLLKDKSHLQNLEQKYKVNLTRLMLYLMDKMPAHGLFLGEPLHTQDLSITDEGYLQATAFAFTATSMNHYDNVVKSLENLQSMFGHLQEFDQLMVSAKLYSSTEKLLELPFFVKGKLNANPRIAAMVCPSFLILVFGGETMLISYQNQKAILQEKIQINDTKYLLQVYPVDTFNKLELCLDQVAHYETSQKFVVLLNTLY</sequence>
<evidence type="ECO:0000313" key="2">
    <source>
        <dbReference type="EMBL" id="MES1918382.1"/>
    </source>
</evidence>
<gene>
    <name evidence="2" type="ORF">MHBO_000353</name>
</gene>
<evidence type="ECO:0000313" key="3">
    <source>
        <dbReference type="Proteomes" id="UP001439008"/>
    </source>
</evidence>
<evidence type="ECO:0000256" key="1">
    <source>
        <dbReference type="SAM" id="Phobius"/>
    </source>
</evidence>
<name>A0ABV2AGK9_9EUKA</name>